<dbReference type="AlphaFoldDB" id="A0AAU9CPG6"/>
<feature type="transmembrane region" description="Helical" evidence="1">
    <location>
        <begin position="57"/>
        <end position="75"/>
    </location>
</feature>
<keyword evidence="1" id="KW-1133">Transmembrane helix</keyword>
<dbReference type="Proteomes" id="UP001321804">
    <property type="component" value="Chromosome"/>
</dbReference>
<gene>
    <name evidence="2" type="ORF">KIMC2_04060</name>
</gene>
<dbReference type="EMBL" id="AP026801">
    <property type="protein sequence ID" value="BDR55844.1"/>
    <property type="molecule type" value="Genomic_DNA"/>
</dbReference>
<keyword evidence="1" id="KW-0472">Membrane</keyword>
<protein>
    <recommendedName>
        <fullName evidence="4">Prepilin type IV endopeptidase peptidase domain-containing protein</fullName>
    </recommendedName>
</protein>
<dbReference type="KEGG" id="xak:KIMC2_04060"/>
<evidence type="ECO:0008006" key="4">
    <source>
        <dbReference type="Google" id="ProtNLM"/>
    </source>
</evidence>
<reference evidence="2 3" key="1">
    <citation type="journal article" date="2023" name="Microbiol. Spectr.">
        <title>Symbiosis of Carpenter Bees with Uncharacterized Lactic Acid Bacteria Showing NAD Auxotrophy.</title>
        <authorList>
            <person name="Kawasaki S."/>
            <person name="Ozawa K."/>
            <person name="Mori T."/>
            <person name="Yamamoto A."/>
            <person name="Ito M."/>
            <person name="Ohkuma M."/>
            <person name="Sakamoto M."/>
            <person name="Matsutani M."/>
        </authorList>
    </citation>
    <scope>NUCLEOTIDE SEQUENCE [LARGE SCALE GENOMIC DNA]</scope>
    <source>
        <strain evidence="2 3">KimC2</strain>
    </source>
</reference>
<evidence type="ECO:0000256" key="1">
    <source>
        <dbReference type="SAM" id="Phobius"/>
    </source>
</evidence>
<name>A0AAU9CPG6_9LACO</name>
<sequence>MPIILTLLLLPTQYLKVGESLILIFIVGTISLFTQGMGIGDLLLLFPISLVLGIEKALELILISCLLILALYWKISPKKKIAFVPYLTWGFLIIQILTLVSG</sequence>
<evidence type="ECO:0000313" key="3">
    <source>
        <dbReference type="Proteomes" id="UP001321804"/>
    </source>
</evidence>
<keyword evidence="1" id="KW-0812">Transmembrane</keyword>
<organism evidence="2 3">
    <name type="scientific">Xylocopilactobacillus apis</name>
    <dbReference type="NCBI Taxonomy" id="2932183"/>
    <lineage>
        <taxon>Bacteria</taxon>
        <taxon>Bacillati</taxon>
        <taxon>Bacillota</taxon>
        <taxon>Bacilli</taxon>
        <taxon>Lactobacillales</taxon>
        <taxon>Lactobacillaceae</taxon>
        <taxon>Xylocopilactobacillus</taxon>
    </lineage>
</organism>
<feature type="transmembrane region" description="Helical" evidence="1">
    <location>
        <begin position="20"/>
        <end position="45"/>
    </location>
</feature>
<keyword evidence="3" id="KW-1185">Reference proteome</keyword>
<evidence type="ECO:0000313" key="2">
    <source>
        <dbReference type="EMBL" id="BDR55844.1"/>
    </source>
</evidence>
<accession>A0AAU9CPG6</accession>
<proteinExistence type="predicted"/>
<feature type="transmembrane region" description="Helical" evidence="1">
    <location>
        <begin position="81"/>
        <end position="100"/>
    </location>
</feature>